<accession>A0A975GV70</accession>
<dbReference type="AlphaFoldDB" id="A0A975GV70"/>
<dbReference type="RefSeq" id="WP_207868640.1">
    <property type="nucleotide sequence ID" value="NZ_CP062222.1"/>
</dbReference>
<organism evidence="2 3">
    <name type="scientific">Brevundimonas goettingensis</name>
    <dbReference type="NCBI Taxonomy" id="2774190"/>
    <lineage>
        <taxon>Bacteria</taxon>
        <taxon>Pseudomonadati</taxon>
        <taxon>Pseudomonadota</taxon>
        <taxon>Alphaproteobacteria</taxon>
        <taxon>Caulobacterales</taxon>
        <taxon>Caulobacteraceae</taxon>
        <taxon>Brevundimonas</taxon>
    </lineage>
</organism>
<proteinExistence type="predicted"/>
<keyword evidence="1" id="KW-0732">Signal</keyword>
<protein>
    <submittedName>
        <fullName evidence="2">Uncharacterized protein</fullName>
    </submittedName>
</protein>
<name>A0A975GV70_9CAUL</name>
<feature type="signal peptide" evidence="1">
    <location>
        <begin position="1"/>
        <end position="34"/>
    </location>
</feature>
<dbReference type="EMBL" id="CP062222">
    <property type="protein sequence ID" value="QTC90219.1"/>
    <property type="molecule type" value="Genomic_DNA"/>
</dbReference>
<dbReference type="Proteomes" id="UP000663918">
    <property type="component" value="Chromosome"/>
</dbReference>
<evidence type="ECO:0000313" key="3">
    <source>
        <dbReference type="Proteomes" id="UP000663918"/>
    </source>
</evidence>
<evidence type="ECO:0000256" key="1">
    <source>
        <dbReference type="SAM" id="SignalP"/>
    </source>
</evidence>
<reference evidence="2" key="1">
    <citation type="submission" date="2020-09" db="EMBL/GenBank/DDBJ databases">
        <title>Brevundimonas sp. LVF2 isolated from a puddle in Goettingen, Germany.</title>
        <authorList>
            <person name="Friedrich I."/>
            <person name="Klassen A."/>
            <person name="Hannes N."/>
            <person name="Schneider D."/>
            <person name="Hertel R."/>
            <person name="Daniel R."/>
        </authorList>
    </citation>
    <scope>NUCLEOTIDE SEQUENCE</scope>
    <source>
        <strain evidence="2">LVF2</strain>
    </source>
</reference>
<gene>
    <name evidence="2" type="ORF">IFJ75_13120</name>
</gene>
<evidence type="ECO:0000313" key="2">
    <source>
        <dbReference type="EMBL" id="QTC90219.1"/>
    </source>
</evidence>
<feature type="chain" id="PRO_5036940007" evidence="1">
    <location>
        <begin position="35"/>
        <end position="314"/>
    </location>
</feature>
<dbReference type="KEGG" id="bgoe:IFJ75_13120"/>
<keyword evidence="3" id="KW-1185">Reference proteome</keyword>
<sequence length="314" mass="34089">MRSIKTTVTPRDLIAPAIIGIAAAAMAMTTNAHAQTPYGQTQQPNLGSVVGALFGINSNLDPQWLANRRPLETGRAQFESQLTADVRAGTRSSSSADRLRTDYDALVQLETRYGSDGRFTTQERADLNAQYQAFTQRLNVVDNTGNGYPNTGGGYSSNTSVADGRADFETRINSAVTARRITRTQATSLRTDYQALIQTEAGYARNGIDAREQADLDAKLDALDARLGDGPSNGGYQPVLDNRTRLANIDAAVSAGERSGSISRTEAADIRVEYGDLTRLEAAYSRTSPSADDRDYLLRRIGELETRARVSTRR</sequence>